<dbReference type="EMBL" id="CAJVPT010061335">
    <property type="protein sequence ID" value="CAG8765171.1"/>
    <property type="molecule type" value="Genomic_DNA"/>
</dbReference>
<organism evidence="1 2">
    <name type="scientific">Acaulospora colombiana</name>
    <dbReference type="NCBI Taxonomy" id="27376"/>
    <lineage>
        <taxon>Eukaryota</taxon>
        <taxon>Fungi</taxon>
        <taxon>Fungi incertae sedis</taxon>
        <taxon>Mucoromycota</taxon>
        <taxon>Glomeromycotina</taxon>
        <taxon>Glomeromycetes</taxon>
        <taxon>Diversisporales</taxon>
        <taxon>Acaulosporaceae</taxon>
        <taxon>Acaulospora</taxon>
    </lineage>
</organism>
<feature type="non-terminal residue" evidence="1">
    <location>
        <position position="52"/>
    </location>
</feature>
<sequence length="52" mass="5970">MGIKEAEQEPQLRMQKLISLLYSLTQEHQETPGNDPPRPVILCYATGSQQDW</sequence>
<protein>
    <submittedName>
        <fullName evidence="1">2397_t:CDS:1</fullName>
    </submittedName>
</protein>
<keyword evidence="2" id="KW-1185">Reference proteome</keyword>
<gene>
    <name evidence="1" type="ORF">ACOLOM_LOCUS13411</name>
</gene>
<reference evidence="1" key="1">
    <citation type="submission" date="2021-06" db="EMBL/GenBank/DDBJ databases">
        <authorList>
            <person name="Kallberg Y."/>
            <person name="Tangrot J."/>
            <person name="Rosling A."/>
        </authorList>
    </citation>
    <scope>NUCLEOTIDE SEQUENCE</scope>
    <source>
        <strain evidence="1">CL356</strain>
    </source>
</reference>
<comment type="caution">
    <text evidence="1">The sequence shown here is derived from an EMBL/GenBank/DDBJ whole genome shotgun (WGS) entry which is preliminary data.</text>
</comment>
<accession>A0ACA9QUS2</accession>
<proteinExistence type="predicted"/>
<dbReference type="Proteomes" id="UP000789525">
    <property type="component" value="Unassembled WGS sequence"/>
</dbReference>
<evidence type="ECO:0000313" key="1">
    <source>
        <dbReference type="EMBL" id="CAG8765171.1"/>
    </source>
</evidence>
<evidence type="ECO:0000313" key="2">
    <source>
        <dbReference type="Proteomes" id="UP000789525"/>
    </source>
</evidence>
<name>A0ACA9QUS2_9GLOM</name>